<name>Q4TJB2_TETNG</name>
<evidence type="ECO:0000256" key="1">
    <source>
        <dbReference type="SAM" id="MobiDB-lite"/>
    </source>
</evidence>
<sequence length="131" mass="15132">RHFLKSPNFDGWFRTRRREMTQKLEALHLEALCEEVRRCRGFQGGPGRPLGQRCERPVSVCRTCSRGSRSIRRLRRRSSTCRCARGRWRGCGSTRRPSSSACPRTCRASSTSRPRPEPRLRPVEAPPTRPL</sequence>
<dbReference type="AlphaFoldDB" id="Q4TJB2"/>
<dbReference type="EMBL" id="CAAE01000283">
    <property type="protein sequence ID" value="CAF87020.1"/>
    <property type="molecule type" value="Genomic_DNA"/>
</dbReference>
<dbReference type="KEGG" id="tng:GSTEN00001855G001"/>
<reference evidence="2" key="1">
    <citation type="journal article" date="2004" name="Nature">
        <title>Genome duplication in the teleost fish Tetraodon nigroviridis reveals the early vertebrate proto-karyotype.</title>
        <authorList>
            <person name="Jaillon O."/>
            <person name="Aury J.-M."/>
            <person name="Brunet F."/>
            <person name="Petit J.-L."/>
            <person name="Stange-Thomann N."/>
            <person name="Mauceli E."/>
            <person name="Bouneau L."/>
            <person name="Fischer C."/>
            <person name="Ozouf-Costaz C."/>
            <person name="Bernot A."/>
            <person name="Nicaud S."/>
            <person name="Jaffe D."/>
            <person name="Fisher S."/>
            <person name="Lutfalla G."/>
            <person name="Dossat C."/>
            <person name="Segurens B."/>
            <person name="Dasilva C."/>
            <person name="Salanoubat M."/>
            <person name="Levy M."/>
            <person name="Boudet N."/>
            <person name="Castellano S."/>
            <person name="Anthouard V."/>
            <person name="Jubin C."/>
            <person name="Castelli V."/>
            <person name="Katinka M."/>
            <person name="Vacherie B."/>
            <person name="Biemont C."/>
            <person name="Skalli Z."/>
            <person name="Cattolico L."/>
            <person name="Poulain J."/>
            <person name="De Berardinis V."/>
            <person name="Cruaud C."/>
            <person name="Duprat S."/>
            <person name="Brottier P."/>
            <person name="Coutanceau J.-P."/>
            <person name="Gouzy J."/>
            <person name="Parra G."/>
            <person name="Lardier G."/>
            <person name="Chapple C."/>
            <person name="McKernan K.J."/>
            <person name="McEwan P."/>
            <person name="Bosak S."/>
            <person name="Kellis M."/>
            <person name="Volff J.-N."/>
            <person name="Guigo R."/>
            <person name="Zody M.C."/>
            <person name="Mesirov J."/>
            <person name="Lindblad-Toh K."/>
            <person name="Birren B."/>
            <person name="Nusbaum C."/>
            <person name="Kahn D."/>
            <person name="Robinson-Rechavi M."/>
            <person name="Laudet V."/>
            <person name="Schachter V."/>
            <person name="Quetier F."/>
            <person name="Saurin W."/>
            <person name="Scarpelli C."/>
            <person name="Wincker P."/>
            <person name="Lander E.S."/>
            <person name="Weissenbach J."/>
            <person name="Roest Crollius H."/>
        </authorList>
    </citation>
    <scope>NUCLEOTIDE SEQUENCE [LARGE SCALE GENOMIC DNA]</scope>
</reference>
<feature type="non-terminal residue" evidence="2">
    <location>
        <position position="131"/>
    </location>
</feature>
<gene>
    <name evidence="2" type="ORF">GSTENG00001855001</name>
</gene>
<accession>Q4TJB2</accession>
<feature type="region of interest" description="Disordered" evidence="1">
    <location>
        <begin position="89"/>
        <end position="131"/>
    </location>
</feature>
<reference evidence="2" key="2">
    <citation type="submission" date="2004-02" db="EMBL/GenBank/DDBJ databases">
        <authorList>
            <consortium name="Genoscope"/>
            <consortium name="Whitehead Institute Centre for Genome Research"/>
        </authorList>
    </citation>
    <scope>NUCLEOTIDE SEQUENCE</scope>
</reference>
<protein>
    <submittedName>
        <fullName evidence="2">(spotted green pufferfish) hypothetical protein</fullName>
    </submittedName>
</protein>
<proteinExistence type="predicted"/>
<evidence type="ECO:0000313" key="2">
    <source>
        <dbReference type="EMBL" id="CAF87020.1"/>
    </source>
</evidence>
<comment type="caution">
    <text evidence="2">The sequence shown here is derived from an EMBL/GenBank/DDBJ whole genome shotgun (WGS) entry which is preliminary data.</text>
</comment>
<organism evidence="2">
    <name type="scientific">Tetraodon nigroviridis</name>
    <name type="common">Spotted green pufferfish</name>
    <name type="synonym">Chelonodon nigroviridis</name>
    <dbReference type="NCBI Taxonomy" id="99883"/>
    <lineage>
        <taxon>Eukaryota</taxon>
        <taxon>Metazoa</taxon>
        <taxon>Chordata</taxon>
        <taxon>Craniata</taxon>
        <taxon>Vertebrata</taxon>
        <taxon>Euteleostomi</taxon>
        <taxon>Actinopterygii</taxon>
        <taxon>Neopterygii</taxon>
        <taxon>Teleostei</taxon>
        <taxon>Neoteleostei</taxon>
        <taxon>Acanthomorphata</taxon>
        <taxon>Eupercaria</taxon>
        <taxon>Tetraodontiformes</taxon>
        <taxon>Tetradontoidea</taxon>
        <taxon>Tetraodontidae</taxon>
        <taxon>Tetraodon</taxon>
    </lineage>
</organism>